<feature type="compositionally biased region" description="Polar residues" evidence="1">
    <location>
        <begin position="129"/>
        <end position="138"/>
    </location>
</feature>
<feature type="compositionally biased region" description="Basic and acidic residues" evidence="1">
    <location>
        <begin position="110"/>
        <end position="120"/>
    </location>
</feature>
<dbReference type="Proteomes" id="UP001465976">
    <property type="component" value="Unassembled WGS sequence"/>
</dbReference>
<keyword evidence="2" id="KW-0472">Membrane</keyword>
<gene>
    <name evidence="4" type="ORF">V5O48_016655</name>
</gene>
<comment type="caution">
    <text evidence="4">The sequence shown here is derived from an EMBL/GenBank/DDBJ whole genome shotgun (WGS) entry which is preliminary data.</text>
</comment>
<evidence type="ECO:0000256" key="2">
    <source>
        <dbReference type="SAM" id="Phobius"/>
    </source>
</evidence>
<dbReference type="EMBL" id="JBAHYK010002294">
    <property type="protein sequence ID" value="KAL0565370.1"/>
    <property type="molecule type" value="Genomic_DNA"/>
</dbReference>
<keyword evidence="2" id="KW-1133">Transmembrane helix</keyword>
<evidence type="ECO:0000256" key="3">
    <source>
        <dbReference type="SAM" id="SignalP"/>
    </source>
</evidence>
<evidence type="ECO:0000313" key="4">
    <source>
        <dbReference type="EMBL" id="KAL0565370.1"/>
    </source>
</evidence>
<name>A0ABR3ER52_9AGAR</name>
<feature type="chain" id="PRO_5047128924" evidence="3">
    <location>
        <begin position="22"/>
        <end position="514"/>
    </location>
</feature>
<keyword evidence="2" id="KW-0812">Transmembrane</keyword>
<feature type="signal peptide" evidence="3">
    <location>
        <begin position="1"/>
        <end position="21"/>
    </location>
</feature>
<feature type="transmembrane region" description="Helical" evidence="2">
    <location>
        <begin position="468"/>
        <end position="493"/>
    </location>
</feature>
<accession>A0ABR3ER52</accession>
<keyword evidence="5" id="KW-1185">Reference proteome</keyword>
<feature type="transmembrane region" description="Helical" evidence="2">
    <location>
        <begin position="434"/>
        <end position="456"/>
    </location>
</feature>
<dbReference type="PANTHER" id="PTHR35043:SF7">
    <property type="entry name" value="TRANSCRIPTION FACTOR DOMAIN-CONTAINING PROTEIN"/>
    <property type="match status" value="1"/>
</dbReference>
<organism evidence="4 5">
    <name type="scientific">Marasmius crinis-equi</name>
    <dbReference type="NCBI Taxonomy" id="585013"/>
    <lineage>
        <taxon>Eukaryota</taxon>
        <taxon>Fungi</taxon>
        <taxon>Dikarya</taxon>
        <taxon>Basidiomycota</taxon>
        <taxon>Agaricomycotina</taxon>
        <taxon>Agaricomycetes</taxon>
        <taxon>Agaricomycetidae</taxon>
        <taxon>Agaricales</taxon>
        <taxon>Marasmiineae</taxon>
        <taxon>Marasmiaceae</taxon>
        <taxon>Marasmius</taxon>
    </lineage>
</organism>
<reference evidence="4 5" key="1">
    <citation type="submission" date="2024-02" db="EMBL/GenBank/DDBJ databases">
        <title>A draft genome for the cacao thread blight pathogen Marasmius crinis-equi.</title>
        <authorList>
            <person name="Cohen S.P."/>
            <person name="Baruah I.K."/>
            <person name="Amoako-Attah I."/>
            <person name="Bukari Y."/>
            <person name="Meinhardt L.W."/>
            <person name="Bailey B.A."/>
        </authorList>
    </citation>
    <scope>NUCLEOTIDE SEQUENCE [LARGE SCALE GENOMIC DNA]</scope>
    <source>
        <strain evidence="4 5">GH-76</strain>
    </source>
</reference>
<keyword evidence="3" id="KW-0732">Signal</keyword>
<feature type="transmembrane region" description="Helical" evidence="2">
    <location>
        <begin position="351"/>
        <end position="373"/>
    </location>
</feature>
<feature type="region of interest" description="Disordered" evidence="1">
    <location>
        <begin position="110"/>
        <end position="143"/>
    </location>
</feature>
<sequence>MTLTITLPELIFLWALKQRLAAGVIERKYRKYGWTKAHAYLSIMGGLTLYDKNGELRGYLRDSDSFRNEEYALAEEIERSLAGRFQSCSENSNVEYPVIVITEAHSMQHELAKETEDATRRGATKTKKGSATSPSSGLPWSIPDDQNNDRKARLWPPFIPLPHISFPESPYRDIEGLQQVPILSTEEPKGESEVRPKPAFLGSYSCLLEYVLSRGLVNLKETDIQGNLSHGDVFAKLSALLSTGWFLVQILARSVQGLAISELETVTLSFTVLNIAAYILWWDKPQRVRYPVQVTWEPTPPKAVKPTPTHRYLLALIPRLWREFRHRITADFDGVVGATHLDARNRRRRKIWMLSIPGWYPFAFFAFQIGHLVRGEDHIHPYGLRSVNMFQSGSPEESLQRSKPPVEIVPVGLAIGAVHFVAWSSKFSTHFLRIAWHTSTMVVLASLILPPLVFILTPRRWRCLVAGIVSYIGVIGYAIARTTLIALALLIPLKYGLSESGYRDIDWLGFFPIG</sequence>
<evidence type="ECO:0000256" key="1">
    <source>
        <dbReference type="SAM" id="MobiDB-lite"/>
    </source>
</evidence>
<dbReference type="PANTHER" id="PTHR35043">
    <property type="entry name" value="TRANSCRIPTION FACTOR DOMAIN-CONTAINING PROTEIN"/>
    <property type="match status" value="1"/>
</dbReference>
<feature type="transmembrane region" description="Helical" evidence="2">
    <location>
        <begin position="258"/>
        <end position="281"/>
    </location>
</feature>
<evidence type="ECO:0000313" key="5">
    <source>
        <dbReference type="Proteomes" id="UP001465976"/>
    </source>
</evidence>
<proteinExistence type="predicted"/>
<protein>
    <submittedName>
        <fullName evidence="4">Uncharacterized protein</fullName>
    </submittedName>
</protein>